<keyword evidence="7 17" id="KW-1133">Transmembrane helix</keyword>
<keyword evidence="3" id="KW-0140">cGMP</keyword>
<evidence type="ECO:0000256" key="11">
    <source>
        <dbReference type="ARBA" id="ARBA00023286"/>
    </source>
</evidence>
<dbReference type="GO" id="GO:0007601">
    <property type="term" value="P:visual perception"/>
    <property type="evidence" value="ECO:0007669"/>
    <property type="project" value="UniProtKB-KW"/>
</dbReference>
<keyword evidence="9" id="KW-0406">Ion transport</keyword>
<feature type="region of interest" description="Disordered" evidence="16">
    <location>
        <begin position="811"/>
        <end position="884"/>
    </location>
</feature>
<keyword evidence="11" id="KW-1071">Ligand-gated ion channel</keyword>
<feature type="compositionally biased region" description="Basic and acidic residues" evidence="16">
    <location>
        <begin position="874"/>
        <end position="884"/>
    </location>
</feature>
<feature type="transmembrane region" description="Helical" evidence="17">
    <location>
        <begin position="225"/>
        <end position="246"/>
    </location>
</feature>
<feature type="transmembrane region" description="Helical" evidence="17">
    <location>
        <begin position="426"/>
        <end position="446"/>
    </location>
</feature>
<protein>
    <recommendedName>
        <fullName evidence="18">Cyclic nucleotide-binding domain-containing protein</fullName>
    </recommendedName>
</protein>
<proteinExistence type="predicted"/>
<comment type="catalytic activity">
    <reaction evidence="15">
        <text>Na(+)(in) = Na(+)(out)</text>
        <dbReference type="Rhea" id="RHEA:34963"/>
        <dbReference type="ChEBI" id="CHEBI:29101"/>
    </reaction>
</comment>
<dbReference type="AlphaFoldDB" id="A0A1D1USJ7"/>
<sequence>MASDGSAKISVFPAPAPATVIISQQDDEPEPKISPFHSPDGSTESRKPKVLQFVNVASDGPQNDDKLETLSLQEEETGSGDTADAEEFVKRSDRRRTVSDSGVDEAAIAEFMQTEHGRILQERLTALVAAFRARSLRARQLVMQPPPAEHPKPEQPPATDAAGAAKPDANGVKKPEEKRKPATQPKKLPEQPAPVGIKVWKYKIAVPELFFRIRRPKAFDSHSRLLLGWLFVVSLAFIYNAIVIPYRAAFVDPHNDPYFYIWLIFDYICDAIYIADLVIFKPSLRTYVNGIEISDHREITRKYVQQNEFILDVLCLLPLDFFYLVPEVGINPLLRIPRMLKVLVYWEFLDRIDQIAVSPWNYYFRVLRSVSYMMYLIHANACVFYYFSYLMDFDPNNGFVYNNFQPACQNATNPGPRCNFPGQYNAYIFCFFFSVSMVTIIGNLNFPGLVPEMIYSVILWFIGVFIFATIVGQIRDVLKAMTRHEDEFYEVMDEIVEHMHTLKIPKELQDRVRTWLLFNWEQQKTIDERHLLDGLPSKLRTDLAMEVHFGTIHKVQLFKEVDKKVLEELLVRLRPTVYLAGDYICRKGEIGKEMYIVKEGMLEVVLPDGRVAVTLGPGSVFGEISLLALAGGNRRTADVRSKGFTNLYVLTKADLNDVLKDYPETMDALRNKAHELMNKGKPPPERAVTPPPEEVIHTRAQTPEMVKVAISILKEGSKVRNRMYSQSAHELKVHTADLHDDTDDDEVSLSLGTATEGENGHVTPQPVADVTADMLMQEELVQKTELISPNTEEIISPSLEEQVLQEFAHNHEADRQSAGSLQPPAAESDSASAPAPRKSSKMRRKSRANHDADAKSSSDSDDNAGKDQPTSKKPSFEWLDRRCE</sequence>
<dbReference type="SUPFAM" id="SSF51206">
    <property type="entry name" value="cAMP-binding domain-like"/>
    <property type="match status" value="1"/>
</dbReference>
<evidence type="ECO:0000256" key="16">
    <source>
        <dbReference type="SAM" id="MobiDB-lite"/>
    </source>
</evidence>
<keyword evidence="8" id="KW-0142">cGMP-binding</keyword>
<dbReference type="InterPro" id="IPR000595">
    <property type="entry name" value="cNMP-bd_dom"/>
</dbReference>
<feature type="compositionally biased region" description="Basic and acidic residues" evidence="16">
    <location>
        <begin position="848"/>
        <end position="858"/>
    </location>
</feature>
<dbReference type="PROSITE" id="PS00888">
    <property type="entry name" value="CNMP_BINDING_1"/>
    <property type="match status" value="1"/>
</dbReference>
<dbReference type="InterPro" id="IPR050866">
    <property type="entry name" value="CNG_cation_channel"/>
</dbReference>
<keyword evidence="10 17" id="KW-0472">Membrane</keyword>
<evidence type="ECO:0000256" key="10">
    <source>
        <dbReference type="ARBA" id="ARBA00023136"/>
    </source>
</evidence>
<name>A0A1D1USJ7_RAMVA</name>
<keyword evidence="20" id="KW-1185">Reference proteome</keyword>
<dbReference type="GO" id="GO:0017071">
    <property type="term" value="C:intracellular cyclic nucleotide activated cation channel complex"/>
    <property type="evidence" value="ECO:0007669"/>
    <property type="project" value="TreeGrafter"/>
</dbReference>
<dbReference type="PROSITE" id="PS50042">
    <property type="entry name" value="CNMP_BINDING_3"/>
    <property type="match status" value="1"/>
</dbReference>
<dbReference type="FunFam" id="1.10.287.630:FF:000001">
    <property type="entry name" value="Cyclic nucleotide-gated channel alpha 3"/>
    <property type="match status" value="1"/>
</dbReference>
<feature type="region of interest" description="Disordered" evidence="16">
    <location>
        <begin position="144"/>
        <end position="190"/>
    </location>
</feature>
<dbReference type="PANTHER" id="PTHR45638">
    <property type="entry name" value="CYCLIC NUCLEOTIDE-GATED CATION CHANNEL SUBUNIT A"/>
    <property type="match status" value="1"/>
</dbReference>
<accession>A0A1D1USJ7</accession>
<evidence type="ECO:0000256" key="1">
    <source>
        <dbReference type="ARBA" id="ARBA00004141"/>
    </source>
</evidence>
<feature type="domain" description="Cyclic nucleotide-binding" evidence="18">
    <location>
        <begin position="557"/>
        <end position="659"/>
    </location>
</feature>
<evidence type="ECO:0000313" key="19">
    <source>
        <dbReference type="EMBL" id="GAU92646.1"/>
    </source>
</evidence>
<feature type="compositionally biased region" description="Basic residues" evidence="16">
    <location>
        <begin position="838"/>
        <end position="847"/>
    </location>
</feature>
<dbReference type="PROSITE" id="PS00889">
    <property type="entry name" value="CNMP_BINDING_2"/>
    <property type="match status" value="1"/>
</dbReference>
<feature type="transmembrane region" description="Helical" evidence="17">
    <location>
        <begin position="453"/>
        <end position="474"/>
    </location>
</feature>
<comment type="catalytic activity">
    <reaction evidence="14">
        <text>K(+)(in) = K(+)(out)</text>
        <dbReference type="Rhea" id="RHEA:29463"/>
        <dbReference type="ChEBI" id="CHEBI:29103"/>
    </reaction>
</comment>
<evidence type="ECO:0000256" key="7">
    <source>
        <dbReference type="ARBA" id="ARBA00022989"/>
    </source>
</evidence>
<keyword evidence="2" id="KW-0813">Transport</keyword>
<dbReference type="Gene3D" id="1.10.287.630">
    <property type="entry name" value="Helix hairpin bin"/>
    <property type="match status" value="1"/>
</dbReference>
<reference evidence="19 20" key="1">
    <citation type="journal article" date="2016" name="Nat. Commun.">
        <title>Extremotolerant tardigrade genome and improved radiotolerance of human cultured cells by tardigrade-unique protein.</title>
        <authorList>
            <person name="Hashimoto T."/>
            <person name="Horikawa D.D."/>
            <person name="Saito Y."/>
            <person name="Kuwahara H."/>
            <person name="Kozuka-Hata H."/>
            <person name="Shin-I T."/>
            <person name="Minakuchi Y."/>
            <person name="Ohishi K."/>
            <person name="Motoyama A."/>
            <person name="Aizu T."/>
            <person name="Enomoto A."/>
            <person name="Kondo K."/>
            <person name="Tanaka S."/>
            <person name="Hara Y."/>
            <person name="Koshikawa S."/>
            <person name="Sagara H."/>
            <person name="Miura T."/>
            <person name="Yokobori S."/>
            <person name="Miyagawa K."/>
            <person name="Suzuki Y."/>
            <person name="Kubo T."/>
            <person name="Oyama M."/>
            <person name="Kohara Y."/>
            <person name="Fujiyama A."/>
            <person name="Arakawa K."/>
            <person name="Katayama T."/>
            <person name="Toyoda A."/>
            <person name="Kunieda T."/>
        </authorList>
    </citation>
    <scope>NUCLEOTIDE SEQUENCE [LARGE SCALE GENOMIC DNA]</scope>
    <source>
        <strain evidence="19 20">YOKOZUNA-1</strain>
    </source>
</reference>
<dbReference type="EMBL" id="BDGG01000002">
    <property type="protein sequence ID" value="GAU92646.1"/>
    <property type="molecule type" value="Genomic_DNA"/>
</dbReference>
<dbReference type="GO" id="GO:0005223">
    <property type="term" value="F:intracellularly cGMP-activated cation channel activity"/>
    <property type="evidence" value="ECO:0007669"/>
    <property type="project" value="TreeGrafter"/>
</dbReference>
<evidence type="ECO:0000259" key="18">
    <source>
        <dbReference type="PROSITE" id="PS50042"/>
    </source>
</evidence>
<gene>
    <name evidence="19" type="primary">RvY_04699</name>
    <name evidence="19" type="synonym">RvY_04699.1</name>
    <name evidence="19" type="ORF">RvY_04699-1</name>
</gene>
<evidence type="ECO:0000256" key="5">
    <source>
        <dbReference type="ARBA" id="ARBA00022692"/>
    </source>
</evidence>
<dbReference type="Pfam" id="PF00027">
    <property type="entry name" value="cNMP_binding"/>
    <property type="match status" value="1"/>
</dbReference>
<dbReference type="GO" id="GO:0005886">
    <property type="term" value="C:plasma membrane"/>
    <property type="evidence" value="ECO:0007669"/>
    <property type="project" value="TreeGrafter"/>
</dbReference>
<comment type="caution">
    <text evidence="19">The sequence shown here is derived from an EMBL/GenBank/DDBJ whole genome shotgun (WGS) entry which is preliminary data.</text>
</comment>
<dbReference type="Gene3D" id="2.60.120.10">
    <property type="entry name" value="Jelly Rolls"/>
    <property type="match status" value="1"/>
</dbReference>
<evidence type="ECO:0000256" key="4">
    <source>
        <dbReference type="ARBA" id="ARBA00022606"/>
    </source>
</evidence>
<evidence type="ECO:0000256" key="9">
    <source>
        <dbReference type="ARBA" id="ARBA00023065"/>
    </source>
</evidence>
<feature type="compositionally biased region" description="Basic and acidic residues" evidence="16">
    <location>
        <begin position="87"/>
        <end position="98"/>
    </location>
</feature>
<keyword evidence="13" id="KW-0844">Vision</keyword>
<dbReference type="Gene3D" id="1.10.287.70">
    <property type="match status" value="1"/>
</dbReference>
<dbReference type="FunFam" id="2.60.120.10:FF:000020">
    <property type="entry name" value="Cyclic nucleotide-gated channel beta 3"/>
    <property type="match status" value="1"/>
</dbReference>
<evidence type="ECO:0000256" key="17">
    <source>
        <dbReference type="SAM" id="Phobius"/>
    </source>
</evidence>
<feature type="compositionally biased region" description="Basic and acidic residues" evidence="16">
    <location>
        <begin position="171"/>
        <end position="180"/>
    </location>
</feature>
<organism evidence="19 20">
    <name type="scientific">Ramazzottius varieornatus</name>
    <name type="common">Water bear</name>
    <name type="synonym">Tardigrade</name>
    <dbReference type="NCBI Taxonomy" id="947166"/>
    <lineage>
        <taxon>Eukaryota</taxon>
        <taxon>Metazoa</taxon>
        <taxon>Ecdysozoa</taxon>
        <taxon>Tardigrada</taxon>
        <taxon>Eutardigrada</taxon>
        <taxon>Parachela</taxon>
        <taxon>Hypsibioidea</taxon>
        <taxon>Ramazzottiidae</taxon>
        <taxon>Ramazzottius</taxon>
    </lineage>
</organism>
<dbReference type="InterPro" id="IPR014710">
    <property type="entry name" value="RmlC-like_jellyroll"/>
</dbReference>
<dbReference type="Proteomes" id="UP000186922">
    <property type="component" value="Unassembled WGS sequence"/>
</dbReference>
<dbReference type="InterPro" id="IPR018488">
    <property type="entry name" value="cNMP-bd_CS"/>
</dbReference>
<feature type="region of interest" description="Disordered" evidence="16">
    <location>
        <begin position="736"/>
        <end position="764"/>
    </location>
</feature>
<dbReference type="InterPro" id="IPR018490">
    <property type="entry name" value="cNMP-bd_dom_sf"/>
</dbReference>
<feature type="region of interest" description="Disordered" evidence="16">
    <location>
        <begin position="1"/>
        <end position="101"/>
    </location>
</feature>
<feature type="transmembrane region" description="Helical" evidence="17">
    <location>
        <begin position="372"/>
        <end position="391"/>
    </location>
</feature>
<evidence type="ECO:0000256" key="3">
    <source>
        <dbReference type="ARBA" id="ARBA00022535"/>
    </source>
</evidence>
<keyword evidence="6" id="KW-0547">Nucleotide-binding</keyword>
<dbReference type="SMART" id="SM00100">
    <property type="entry name" value="cNMP"/>
    <property type="match status" value="1"/>
</dbReference>
<dbReference type="GO" id="GO:0044877">
    <property type="term" value="F:protein-containing complex binding"/>
    <property type="evidence" value="ECO:0007669"/>
    <property type="project" value="TreeGrafter"/>
</dbReference>
<dbReference type="FunFam" id="1.10.287.70:FF:000072">
    <property type="entry name" value="Cyclic nucleotide gated channel beta 3"/>
    <property type="match status" value="1"/>
</dbReference>
<feature type="compositionally biased region" description="Low complexity" evidence="16">
    <location>
        <begin position="157"/>
        <end position="169"/>
    </location>
</feature>
<evidence type="ECO:0000256" key="14">
    <source>
        <dbReference type="ARBA" id="ARBA00034430"/>
    </source>
</evidence>
<keyword evidence="12" id="KW-0407">Ion channel</keyword>
<evidence type="ECO:0000313" key="20">
    <source>
        <dbReference type="Proteomes" id="UP000186922"/>
    </source>
</evidence>
<evidence type="ECO:0000256" key="13">
    <source>
        <dbReference type="ARBA" id="ARBA00023305"/>
    </source>
</evidence>
<dbReference type="PANTHER" id="PTHR45638:SF1">
    <property type="entry name" value="CYCLIC NUCLEOTIDE-GATED ION CHANNEL SUBUNIT B, ISOFORM A"/>
    <property type="match status" value="1"/>
</dbReference>
<keyword evidence="4" id="KW-0716">Sensory transduction</keyword>
<dbReference type="SUPFAM" id="SSF81324">
    <property type="entry name" value="Voltage-gated potassium channels"/>
    <property type="match status" value="1"/>
</dbReference>
<evidence type="ECO:0000256" key="15">
    <source>
        <dbReference type="ARBA" id="ARBA00036239"/>
    </source>
</evidence>
<keyword evidence="5 17" id="KW-0812">Transmembrane</keyword>
<comment type="subcellular location">
    <subcellularLocation>
        <location evidence="1">Membrane</location>
        <topology evidence="1">Multi-pass membrane protein</topology>
    </subcellularLocation>
</comment>
<dbReference type="CDD" id="cd00038">
    <property type="entry name" value="CAP_ED"/>
    <property type="match status" value="1"/>
</dbReference>
<dbReference type="STRING" id="947166.A0A1D1USJ7"/>
<dbReference type="OrthoDB" id="421226at2759"/>
<evidence type="ECO:0000256" key="8">
    <source>
        <dbReference type="ARBA" id="ARBA00022992"/>
    </source>
</evidence>
<evidence type="ECO:0000256" key="2">
    <source>
        <dbReference type="ARBA" id="ARBA00022448"/>
    </source>
</evidence>
<evidence type="ECO:0000256" key="12">
    <source>
        <dbReference type="ARBA" id="ARBA00023303"/>
    </source>
</evidence>
<dbReference type="GO" id="GO:0030553">
    <property type="term" value="F:cGMP binding"/>
    <property type="evidence" value="ECO:0007669"/>
    <property type="project" value="UniProtKB-KW"/>
</dbReference>
<dbReference type="GO" id="GO:0005222">
    <property type="term" value="F:intracellularly cAMP-activated cation channel activity"/>
    <property type="evidence" value="ECO:0007669"/>
    <property type="project" value="TreeGrafter"/>
</dbReference>
<feature type="transmembrane region" description="Helical" evidence="17">
    <location>
        <begin position="258"/>
        <end position="280"/>
    </location>
</feature>
<feature type="compositionally biased region" description="Low complexity" evidence="16">
    <location>
        <begin position="823"/>
        <end position="837"/>
    </location>
</feature>
<evidence type="ECO:0000256" key="6">
    <source>
        <dbReference type="ARBA" id="ARBA00022741"/>
    </source>
</evidence>
<feature type="compositionally biased region" description="Acidic residues" evidence="16">
    <location>
        <begin position="73"/>
        <end position="86"/>
    </location>
</feature>